<gene>
    <name evidence="3" type="ORF">Q4F19_11325</name>
</gene>
<dbReference type="InterPro" id="IPR029044">
    <property type="entry name" value="Nucleotide-diphossugar_trans"/>
</dbReference>
<evidence type="ECO:0000256" key="1">
    <source>
        <dbReference type="ARBA" id="ARBA00022842"/>
    </source>
</evidence>
<dbReference type="SUPFAM" id="SSF53448">
    <property type="entry name" value="Nucleotide-diphospho-sugar transferases"/>
    <property type="match status" value="1"/>
</dbReference>
<organism evidence="3 4">
    <name type="scientific">Sphingomonas natans</name>
    <dbReference type="NCBI Taxonomy" id="3063330"/>
    <lineage>
        <taxon>Bacteria</taxon>
        <taxon>Pseudomonadati</taxon>
        <taxon>Pseudomonadota</taxon>
        <taxon>Alphaproteobacteria</taxon>
        <taxon>Sphingomonadales</taxon>
        <taxon>Sphingomonadaceae</taxon>
        <taxon>Sphingomonas</taxon>
    </lineage>
</organism>
<dbReference type="EMBL" id="JAUOTP010000004">
    <property type="protein sequence ID" value="MDO6414972.1"/>
    <property type="molecule type" value="Genomic_DNA"/>
</dbReference>
<feature type="domain" description="MobA-like NTP transferase" evidence="2">
    <location>
        <begin position="27"/>
        <end position="144"/>
    </location>
</feature>
<reference evidence="3" key="1">
    <citation type="submission" date="2023-07" db="EMBL/GenBank/DDBJ databases">
        <authorList>
            <person name="Kim M."/>
        </authorList>
    </citation>
    <scope>NUCLEOTIDE SEQUENCE</scope>
    <source>
        <strain evidence="3">BIUV-7</strain>
    </source>
</reference>
<keyword evidence="4" id="KW-1185">Reference proteome</keyword>
<evidence type="ECO:0000313" key="3">
    <source>
        <dbReference type="EMBL" id="MDO6414972.1"/>
    </source>
</evidence>
<comment type="caution">
    <text evidence="3">The sequence shown here is derived from an EMBL/GenBank/DDBJ whole genome shotgun (WGS) entry which is preliminary data.</text>
</comment>
<evidence type="ECO:0000313" key="4">
    <source>
        <dbReference type="Proteomes" id="UP001169764"/>
    </source>
</evidence>
<accession>A0ABT8YAF6</accession>
<keyword evidence="3" id="KW-0808">Transferase</keyword>
<name>A0ABT8YAF6_9SPHN</name>
<dbReference type="RefSeq" id="WP_303542613.1">
    <property type="nucleotide sequence ID" value="NZ_JAUOTP010000004.1"/>
</dbReference>
<proteinExistence type="predicted"/>
<protein>
    <submittedName>
        <fullName evidence="3">NTP transferase domain-containing protein</fullName>
    </submittedName>
</protein>
<dbReference type="Proteomes" id="UP001169764">
    <property type="component" value="Unassembled WGS sequence"/>
</dbReference>
<keyword evidence="1" id="KW-0460">Magnesium</keyword>
<dbReference type="InterPro" id="IPR025877">
    <property type="entry name" value="MobA-like_NTP_Trfase"/>
</dbReference>
<dbReference type="Pfam" id="PF12804">
    <property type="entry name" value="NTP_transf_3"/>
    <property type="match status" value="1"/>
</dbReference>
<dbReference type="Gene3D" id="3.90.550.10">
    <property type="entry name" value="Spore Coat Polysaccharide Biosynthesis Protein SpsA, Chain A"/>
    <property type="match status" value="1"/>
</dbReference>
<sequence>MTGTAIVMAGRREGTIDPLAAAAGLADKCLVPVAGVPMIAHVLGALAAASSIGRIIVSINDPALLDQVPAAKALIAAGRLTAVPARHNLVDSLFAAIETAAYPVLVTTADNVLLTPAAIDAIGQTDDAAVAVAFARRAAVLAAHPDGQRRFYRFRDDSYSNCNSYWIGTPDALRAAEVFRSGGQFAKHPWRIVRALGLYNLIAFRFGLGTLDATFVRFSRRFGFRIRPVLYDDGAIAIDVDNARTLAVAEAIFAARAR</sequence>
<evidence type="ECO:0000259" key="2">
    <source>
        <dbReference type="Pfam" id="PF12804"/>
    </source>
</evidence>
<dbReference type="GO" id="GO:0016740">
    <property type="term" value="F:transferase activity"/>
    <property type="evidence" value="ECO:0007669"/>
    <property type="project" value="UniProtKB-KW"/>
</dbReference>